<sequence length="284" mass="32066">FVAEFKEFKVGHYVVHWRVKLLQGFTIPSGLRFTVSISYDKEPDTSGSFDAALEFDELEKLGTEHPHDLDLDLDLKLDELLVIQPHEENAKATVVLSLSNIESERPFEYSGLQVDFVKIRPYTGYIEEQRTETTDQVEEYTVKRAPKSNFQIYVPNAYVTEDPILQGLSRSEPIPQDLSGIPITRLALSKDSTFLAALALRGDTGHLTVWDVNSIGDQSKAKVISIIYRHCALATVKHEKHKDFNNFSIGLAISPKGDKVAIYQEPKIGQWMDDARLPKCSFPI</sequence>
<dbReference type="OrthoDB" id="2445620at2759"/>
<feature type="non-terminal residue" evidence="1">
    <location>
        <position position="1"/>
    </location>
</feature>
<dbReference type="AlphaFoldDB" id="A0A9P6LW38"/>
<evidence type="ECO:0000313" key="1">
    <source>
        <dbReference type="EMBL" id="KAF9945494.1"/>
    </source>
</evidence>
<accession>A0A9P6LW38</accession>
<name>A0A9P6LW38_9FUNG</name>
<comment type="caution">
    <text evidence="1">The sequence shown here is derived from an EMBL/GenBank/DDBJ whole genome shotgun (WGS) entry which is preliminary data.</text>
</comment>
<gene>
    <name evidence="1" type="ORF">BGZ65_010684</name>
</gene>
<dbReference type="Proteomes" id="UP000749646">
    <property type="component" value="Unassembled WGS sequence"/>
</dbReference>
<protein>
    <submittedName>
        <fullName evidence="1">Uncharacterized protein</fullName>
    </submittedName>
</protein>
<reference evidence="1" key="1">
    <citation type="journal article" date="2020" name="Fungal Divers.">
        <title>Resolving the Mortierellaceae phylogeny through synthesis of multi-gene phylogenetics and phylogenomics.</title>
        <authorList>
            <person name="Vandepol N."/>
            <person name="Liber J."/>
            <person name="Desiro A."/>
            <person name="Na H."/>
            <person name="Kennedy M."/>
            <person name="Barry K."/>
            <person name="Grigoriev I.V."/>
            <person name="Miller A.N."/>
            <person name="O'Donnell K."/>
            <person name="Stajich J.E."/>
            <person name="Bonito G."/>
        </authorList>
    </citation>
    <scope>NUCLEOTIDE SEQUENCE</scope>
    <source>
        <strain evidence="1">MES-2147</strain>
    </source>
</reference>
<proteinExistence type="predicted"/>
<keyword evidence="2" id="KW-1185">Reference proteome</keyword>
<organism evidence="1 2">
    <name type="scientific">Modicella reniformis</name>
    <dbReference type="NCBI Taxonomy" id="1440133"/>
    <lineage>
        <taxon>Eukaryota</taxon>
        <taxon>Fungi</taxon>
        <taxon>Fungi incertae sedis</taxon>
        <taxon>Mucoromycota</taxon>
        <taxon>Mortierellomycotina</taxon>
        <taxon>Mortierellomycetes</taxon>
        <taxon>Mortierellales</taxon>
        <taxon>Mortierellaceae</taxon>
        <taxon>Modicella</taxon>
    </lineage>
</organism>
<dbReference type="EMBL" id="JAAAHW010007989">
    <property type="protein sequence ID" value="KAF9945494.1"/>
    <property type="molecule type" value="Genomic_DNA"/>
</dbReference>
<feature type="non-terminal residue" evidence="1">
    <location>
        <position position="284"/>
    </location>
</feature>
<evidence type="ECO:0000313" key="2">
    <source>
        <dbReference type="Proteomes" id="UP000749646"/>
    </source>
</evidence>